<dbReference type="InterPro" id="IPR036259">
    <property type="entry name" value="MFS_trans_sf"/>
</dbReference>
<feature type="transmembrane region" description="Helical" evidence="7">
    <location>
        <begin position="317"/>
        <end position="339"/>
    </location>
</feature>
<sequence>MMNIPHLTLLSKNRNMFWAFAGMLISRLGDGVYSVAVIALAYGITRSGAGTGIVLAAFAFSSFLFGSLSGVASDRWNRKMLLVSSSLICSGVVITMAVLPYSGTLNVASLTILSFLLGAATQFFEPIVNALIPRFVTKDELTTANATIGMTDSLGYIAGPAAAAILLVLLPIEIVLLINAASFLFASLAACFLHIPQVPKTETKQTSVFTEALEGFKFVYQTKRIRQLFIISCLSLLAYSPFFVLLPLFLDQDLLLSAERQSAVIGIIYSSLALGQLVGYAVVSYLRFSTFQLLGIGYLLQAIGFGCLIFVQVELWIVFLIFIAGISFGLTGSAFHTNLQSNTPDDRLGRVYGVNYTVSGLIAPMGRSGSGILADALGTKVMFGGMAFLFLVSSAMSFWLRKGKSAVQEKNNHLPL</sequence>
<evidence type="ECO:0000256" key="3">
    <source>
        <dbReference type="ARBA" id="ARBA00022475"/>
    </source>
</evidence>
<keyword evidence="10" id="KW-1185">Reference proteome</keyword>
<keyword evidence="6 7" id="KW-0472">Membrane</keyword>
<feature type="transmembrane region" description="Helical" evidence="7">
    <location>
        <begin position="153"/>
        <end position="170"/>
    </location>
</feature>
<comment type="subcellular location">
    <subcellularLocation>
        <location evidence="1">Cell membrane</location>
        <topology evidence="1">Multi-pass membrane protein</topology>
    </subcellularLocation>
</comment>
<dbReference type="CDD" id="cd06173">
    <property type="entry name" value="MFS_MefA_like"/>
    <property type="match status" value="1"/>
</dbReference>
<dbReference type="InterPro" id="IPR011701">
    <property type="entry name" value="MFS"/>
</dbReference>
<dbReference type="EMBL" id="JACSQL010000003">
    <property type="protein sequence ID" value="MBD7968394.1"/>
    <property type="molecule type" value="Genomic_DNA"/>
</dbReference>
<name>A0ABR8SY04_9BACL</name>
<feature type="transmembrane region" description="Helical" evidence="7">
    <location>
        <begin position="107"/>
        <end position="132"/>
    </location>
</feature>
<feature type="transmembrane region" description="Helical" evidence="7">
    <location>
        <begin position="228"/>
        <end position="250"/>
    </location>
</feature>
<dbReference type="SUPFAM" id="SSF103473">
    <property type="entry name" value="MFS general substrate transporter"/>
    <property type="match status" value="1"/>
</dbReference>
<dbReference type="PANTHER" id="PTHR43266:SF2">
    <property type="entry name" value="MAJOR FACILITATOR SUPERFAMILY (MFS) PROFILE DOMAIN-CONTAINING PROTEIN"/>
    <property type="match status" value="1"/>
</dbReference>
<dbReference type="Proteomes" id="UP000608071">
    <property type="component" value="Unassembled WGS sequence"/>
</dbReference>
<organism evidence="9 10">
    <name type="scientific">Paenibacillus gallinarum</name>
    <dbReference type="NCBI Taxonomy" id="2762232"/>
    <lineage>
        <taxon>Bacteria</taxon>
        <taxon>Bacillati</taxon>
        <taxon>Bacillota</taxon>
        <taxon>Bacilli</taxon>
        <taxon>Bacillales</taxon>
        <taxon>Paenibacillaceae</taxon>
        <taxon>Paenibacillus</taxon>
    </lineage>
</organism>
<dbReference type="PROSITE" id="PS50850">
    <property type="entry name" value="MFS"/>
    <property type="match status" value="1"/>
</dbReference>
<evidence type="ECO:0000256" key="2">
    <source>
        <dbReference type="ARBA" id="ARBA00022448"/>
    </source>
</evidence>
<evidence type="ECO:0000256" key="5">
    <source>
        <dbReference type="ARBA" id="ARBA00022989"/>
    </source>
</evidence>
<feature type="transmembrane region" description="Helical" evidence="7">
    <location>
        <begin position="293"/>
        <end position="311"/>
    </location>
</feature>
<evidence type="ECO:0000256" key="7">
    <source>
        <dbReference type="SAM" id="Phobius"/>
    </source>
</evidence>
<feature type="transmembrane region" description="Helical" evidence="7">
    <location>
        <begin position="16"/>
        <end position="42"/>
    </location>
</feature>
<protein>
    <submittedName>
        <fullName evidence="9">MFS transporter</fullName>
    </submittedName>
</protein>
<evidence type="ECO:0000256" key="4">
    <source>
        <dbReference type="ARBA" id="ARBA00022692"/>
    </source>
</evidence>
<accession>A0ABR8SY04</accession>
<dbReference type="PANTHER" id="PTHR43266">
    <property type="entry name" value="MACROLIDE-EFFLUX PROTEIN"/>
    <property type="match status" value="1"/>
</dbReference>
<comment type="caution">
    <text evidence="9">The sequence shown here is derived from an EMBL/GenBank/DDBJ whole genome shotgun (WGS) entry which is preliminary data.</text>
</comment>
<feature type="transmembrane region" description="Helical" evidence="7">
    <location>
        <begin position="381"/>
        <end position="400"/>
    </location>
</feature>
<reference evidence="9 10" key="1">
    <citation type="submission" date="2020-08" db="EMBL/GenBank/DDBJ databases">
        <title>A Genomic Blueprint of the Chicken Gut Microbiome.</title>
        <authorList>
            <person name="Gilroy R."/>
            <person name="Ravi A."/>
            <person name="Getino M."/>
            <person name="Pursley I."/>
            <person name="Horton D.L."/>
            <person name="Alikhan N.-F."/>
            <person name="Baker D."/>
            <person name="Gharbi K."/>
            <person name="Hall N."/>
            <person name="Watson M."/>
            <person name="Adriaenssens E.M."/>
            <person name="Foster-Nyarko E."/>
            <person name="Jarju S."/>
            <person name="Secka A."/>
            <person name="Antonio M."/>
            <person name="Oren A."/>
            <person name="Chaudhuri R."/>
            <person name="La Ragione R.M."/>
            <person name="Hildebrand F."/>
            <person name="Pallen M.J."/>
        </authorList>
    </citation>
    <scope>NUCLEOTIDE SEQUENCE [LARGE SCALE GENOMIC DNA]</scope>
    <source>
        <strain evidence="9 10">Sa2BVA9</strain>
    </source>
</reference>
<dbReference type="InterPro" id="IPR020846">
    <property type="entry name" value="MFS_dom"/>
</dbReference>
<proteinExistence type="predicted"/>
<feature type="transmembrane region" description="Helical" evidence="7">
    <location>
        <begin position="176"/>
        <end position="195"/>
    </location>
</feature>
<evidence type="ECO:0000313" key="10">
    <source>
        <dbReference type="Proteomes" id="UP000608071"/>
    </source>
</evidence>
<keyword evidence="4 7" id="KW-0812">Transmembrane</keyword>
<keyword evidence="2" id="KW-0813">Transport</keyword>
<feature type="domain" description="Major facilitator superfamily (MFS) profile" evidence="8">
    <location>
        <begin position="15"/>
        <end position="405"/>
    </location>
</feature>
<evidence type="ECO:0000313" key="9">
    <source>
        <dbReference type="EMBL" id="MBD7968394.1"/>
    </source>
</evidence>
<feature type="transmembrane region" description="Helical" evidence="7">
    <location>
        <begin position="80"/>
        <end position="101"/>
    </location>
</feature>
<keyword evidence="5 7" id="KW-1133">Transmembrane helix</keyword>
<evidence type="ECO:0000256" key="1">
    <source>
        <dbReference type="ARBA" id="ARBA00004651"/>
    </source>
</evidence>
<dbReference type="Pfam" id="PF07690">
    <property type="entry name" value="MFS_1"/>
    <property type="match status" value="1"/>
</dbReference>
<dbReference type="Gene3D" id="1.20.1250.20">
    <property type="entry name" value="MFS general substrate transporter like domains"/>
    <property type="match status" value="1"/>
</dbReference>
<evidence type="ECO:0000259" key="8">
    <source>
        <dbReference type="PROSITE" id="PS50850"/>
    </source>
</evidence>
<feature type="transmembrane region" description="Helical" evidence="7">
    <location>
        <begin position="48"/>
        <end position="68"/>
    </location>
</feature>
<feature type="transmembrane region" description="Helical" evidence="7">
    <location>
        <begin position="262"/>
        <end position="286"/>
    </location>
</feature>
<keyword evidence="3" id="KW-1003">Cell membrane</keyword>
<feature type="transmembrane region" description="Helical" evidence="7">
    <location>
        <begin position="351"/>
        <end position="369"/>
    </location>
</feature>
<gene>
    <name evidence="9" type="ORF">H9647_09990</name>
</gene>
<dbReference type="RefSeq" id="WP_191799629.1">
    <property type="nucleotide sequence ID" value="NZ_JACSQL010000003.1"/>
</dbReference>
<evidence type="ECO:0000256" key="6">
    <source>
        <dbReference type="ARBA" id="ARBA00023136"/>
    </source>
</evidence>